<dbReference type="GO" id="GO:0016020">
    <property type="term" value="C:membrane"/>
    <property type="evidence" value="ECO:0007669"/>
    <property type="project" value="InterPro"/>
</dbReference>
<feature type="transmembrane region" description="Helical" evidence="9">
    <location>
        <begin position="55"/>
        <end position="74"/>
    </location>
</feature>
<protein>
    <recommendedName>
        <fullName evidence="2">histidine kinase</fullName>
        <ecNumber evidence="2">2.7.13.3</ecNumber>
    </recommendedName>
</protein>
<dbReference type="Proteomes" id="UP000190637">
    <property type="component" value="Unassembled WGS sequence"/>
</dbReference>
<keyword evidence="9" id="KW-0812">Transmembrane</keyword>
<dbReference type="RefSeq" id="WP_078761200.1">
    <property type="nucleotide sequence ID" value="NZ_FUWS01000004.1"/>
</dbReference>
<dbReference type="GO" id="GO:0005524">
    <property type="term" value="F:ATP binding"/>
    <property type="evidence" value="ECO:0007669"/>
    <property type="project" value="UniProtKB-KW"/>
</dbReference>
<feature type="domain" description="Histidine kinase/HSP90-like ATPase" evidence="10">
    <location>
        <begin position="302"/>
        <end position="396"/>
    </location>
</feature>
<evidence type="ECO:0000256" key="8">
    <source>
        <dbReference type="ARBA" id="ARBA00023012"/>
    </source>
</evidence>
<dbReference type="Gene3D" id="1.20.5.1930">
    <property type="match status" value="1"/>
</dbReference>
<evidence type="ECO:0000256" key="3">
    <source>
        <dbReference type="ARBA" id="ARBA00022553"/>
    </source>
</evidence>
<evidence type="ECO:0000256" key="9">
    <source>
        <dbReference type="SAM" id="Phobius"/>
    </source>
</evidence>
<keyword evidence="5" id="KW-0547">Nucleotide-binding</keyword>
<dbReference type="InterPro" id="IPR003594">
    <property type="entry name" value="HATPase_dom"/>
</dbReference>
<dbReference type="GO" id="GO:0046983">
    <property type="term" value="F:protein dimerization activity"/>
    <property type="evidence" value="ECO:0007669"/>
    <property type="project" value="InterPro"/>
</dbReference>
<evidence type="ECO:0000259" key="10">
    <source>
        <dbReference type="SMART" id="SM00387"/>
    </source>
</evidence>
<keyword evidence="7" id="KW-0067">ATP-binding</keyword>
<evidence type="ECO:0000313" key="11">
    <source>
        <dbReference type="EMBL" id="SJZ91849.1"/>
    </source>
</evidence>
<dbReference type="Pfam" id="PF02518">
    <property type="entry name" value="HATPase_c"/>
    <property type="match status" value="1"/>
</dbReference>
<evidence type="ECO:0000256" key="2">
    <source>
        <dbReference type="ARBA" id="ARBA00012438"/>
    </source>
</evidence>
<dbReference type="InterPro" id="IPR011712">
    <property type="entry name" value="Sig_transdc_His_kin_sub3_dim/P"/>
</dbReference>
<dbReference type="SUPFAM" id="SSF55874">
    <property type="entry name" value="ATPase domain of HSP90 chaperone/DNA topoisomerase II/histidine kinase"/>
    <property type="match status" value="1"/>
</dbReference>
<feature type="transmembrane region" description="Helical" evidence="9">
    <location>
        <begin position="21"/>
        <end position="43"/>
    </location>
</feature>
<dbReference type="GO" id="GO:0000155">
    <property type="term" value="F:phosphorelay sensor kinase activity"/>
    <property type="evidence" value="ECO:0007669"/>
    <property type="project" value="InterPro"/>
</dbReference>
<dbReference type="InterPro" id="IPR036890">
    <property type="entry name" value="HATPase_C_sf"/>
</dbReference>
<dbReference type="AlphaFoldDB" id="A0A1T4PK72"/>
<keyword evidence="3" id="KW-0597">Phosphoprotein</keyword>
<gene>
    <name evidence="11" type="ORF">SAMN02745673_01854</name>
</gene>
<evidence type="ECO:0000256" key="6">
    <source>
        <dbReference type="ARBA" id="ARBA00022777"/>
    </source>
</evidence>
<keyword evidence="9" id="KW-0472">Membrane</keyword>
<keyword evidence="4" id="KW-0808">Transferase</keyword>
<dbReference type="STRING" id="1122192.SAMN02745673_01854"/>
<sequence>MPGEPRARAATGPRWGPSVPATVAVAGAAAVLAAAWAIDLVHAVDRSALPHVGGWWAYPPVVSGAVMALLTLGALPPGASPRRTGLLGICALLTTSLVSLAYHLAPGDTPGHPDGLAEVLAMVGAVSLIAYRCRPWVVAVAAALTLAAPLLSETLRAGRPADLDAALVLLFLLAPGLYLRWRVERRRWQVERVRQEERDTLARDLHDVVAHHVTGIVVQAQALRYVDDPHLARAALPDIERAGLDALEAMQRLVTALRGGHPVSADLPDAAEGLRALCRPGGGSRARVEVRITGDPGLLPREVASAVVRMAQEALTNADRHAHGAGLITVVLDVTAGRARLEVRDDGRGGPVGPGSGGYGLVGMAERAALLGGSLDAGPAPEGTGWRVVAVLPTGRAPVAGRSGG</sequence>
<dbReference type="CDD" id="cd16917">
    <property type="entry name" value="HATPase_UhpB-NarQ-NarX-like"/>
    <property type="match status" value="1"/>
</dbReference>
<feature type="transmembrane region" description="Helical" evidence="9">
    <location>
        <begin position="136"/>
        <end position="155"/>
    </location>
</feature>
<evidence type="ECO:0000313" key="12">
    <source>
        <dbReference type="Proteomes" id="UP000190637"/>
    </source>
</evidence>
<dbReference type="EC" id="2.7.13.3" evidence="2"/>
<feature type="transmembrane region" description="Helical" evidence="9">
    <location>
        <begin position="86"/>
        <end position="105"/>
    </location>
</feature>
<name>A0A1T4PK72_9ACTN</name>
<evidence type="ECO:0000256" key="4">
    <source>
        <dbReference type="ARBA" id="ARBA00022679"/>
    </source>
</evidence>
<keyword evidence="12" id="KW-1185">Reference proteome</keyword>
<proteinExistence type="predicted"/>
<reference evidence="11 12" key="1">
    <citation type="submission" date="2017-02" db="EMBL/GenBank/DDBJ databases">
        <authorList>
            <person name="Peterson S.W."/>
        </authorList>
    </citation>
    <scope>NUCLEOTIDE SEQUENCE [LARGE SCALE GENOMIC DNA]</scope>
    <source>
        <strain evidence="11 12">DSM 45154</strain>
    </source>
</reference>
<dbReference type="EMBL" id="FUWS01000004">
    <property type="protein sequence ID" value="SJZ91849.1"/>
    <property type="molecule type" value="Genomic_DNA"/>
</dbReference>
<feature type="transmembrane region" description="Helical" evidence="9">
    <location>
        <begin position="111"/>
        <end position="131"/>
    </location>
</feature>
<accession>A0A1T4PK72</accession>
<dbReference type="OrthoDB" id="227596at2"/>
<dbReference type="Gene3D" id="3.30.565.10">
    <property type="entry name" value="Histidine kinase-like ATPase, C-terminal domain"/>
    <property type="match status" value="1"/>
</dbReference>
<dbReference type="SMART" id="SM00387">
    <property type="entry name" value="HATPase_c"/>
    <property type="match status" value="1"/>
</dbReference>
<keyword evidence="9" id="KW-1133">Transmembrane helix</keyword>
<feature type="transmembrane region" description="Helical" evidence="9">
    <location>
        <begin position="161"/>
        <end position="179"/>
    </location>
</feature>
<dbReference type="Pfam" id="PF07730">
    <property type="entry name" value="HisKA_3"/>
    <property type="match status" value="1"/>
</dbReference>
<organism evidence="11 12">
    <name type="scientific">Marinactinospora thermotolerans DSM 45154</name>
    <dbReference type="NCBI Taxonomy" id="1122192"/>
    <lineage>
        <taxon>Bacteria</taxon>
        <taxon>Bacillati</taxon>
        <taxon>Actinomycetota</taxon>
        <taxon>Actinomycetes</taxon>
        <taxon>Streptosporangiales</taxon>
        <taxon>Nocardiopsidaceae</taxon>
        <taxon>Marinactinospora</taxon>
    </lineage>
</organism>
<evidence type="ECO:0000256" key="5">
    <source>
        <dbReference type="ARBA" id="ARBA00022741"/>
    </source>
</evidence>
<keyword evidence="8" id="KW-0902">Two-component regulatory system</keyword>
<evidence type="ECO:0000256" key="1">
    <source>
        <dbReference type="ARBA" id="ARBA00000085"/>
    </source>
</evidence>
<keyword evidence="6 11" id="KW-0418">Kinase</keyword>
<evidence type="ECO:0000256" key="7">
    <source>
        <dbReference type="ARBA" id="ARBA00022840"/>
    </source>
</evidence>
<dbReference type="InterPro" id="IPR050482">
    <property type="entry name" value="Sensor_HK_TwoCompSys"/>
</dbReference>
<comment type="catalytic activity">
    <reaction evidence="1">
        <text>ATP + protein L-histidine = ADP + protein N-phospho-L-histidine.</text>
        <dbReference type="EC" id="2.7.13.3"/>
    </reaction>
</comment>
<dbReference type="PANTHER" id="PTHR24421">
    <property type="entry name" value="NITRATE/NITRITE SENSOR PROTEIN NARX-RELATED"/>
    <property type="match status" value="1"/>
</dbReference>
<dbReference type="PANTHER" id="PTHR24421:SF10">
    <property type="entry name" value="NITRATE_NITRITE SENSOR PROTEIN NARQ"/>
    <property type="match status" value="1"/>
</dbReference>